<dbReference type="Proteomes" id="UP001060070">
    <property type="component" value="Plasmid unnamed"/>
</dbReference>
<proteinExistence type="predicted"/>
<gene>
    <name evidence="1" type="ORF">LRP29_32190</name>
</gene>
<reference evidence="1 2" key="1">
    <citation type="journal article" date="2022" name="Microbiol. Resour. Announc.">
        <title>Complete Genome Sequence of Mesorhizobium ciceri Strain R30, a Rhizobium Used as a Commercial Inoculant for Chickpea in Argentina.</title>
        <authorList>
            <person name="Foresto E."/>
            <person name="Revale S."/>
            <person name="Primo E."/>
            <person name="Nievas F."/>
            <person name="Carezzano E."/>
            <person name="Puente M."/>
            <person name="Alzari P."/>
            <person name="Mart M."/>
            <person name="Ben-Assaya M."/>
            <person name="Mornico D."/>
            <person name="Santoro M."/>
            <person name="Mart F."/>
            <person name="Giordano W."/>
            <person name="Bogino P."/>
        </authorList>
    </citation>
    <scope>NUCLEOTIDE SEQUENCE [LARGE SCALE GENOMIC DNA]</scope>
    <source>
        <strain evidence="1 2">R30</strain>
    </source>
</reference>
<accession>A0AB38TK77</accession>
<organism evidence="1 2">
    <name type="scientific">Mesorhizobium ciceri</name>
    <dbReference type="NCBI Taxonomy" id="39645"/>
    <lineage>
        <taxon>Bacteria</taxon>
        <taxon>Pseudomonadati</taxon>
        <taxon>Pseudomonadota</taxon>
        <taxon>Alphaproteobacteria</taxon>
        <taxon>Hyphomicrobiales</taxon>
        <taxon>Phyllobacteriaceae</taxon>
        <taxon>Mesorhizobium</taxon>
    </lineage>
</organism>
<dbReference type="RefSeq" id="WP_024505617.1">
    <property type="nucleotide sequence ID" value="NZ_CP088148.1"/>
</dbReference>
<evidence type="ECO:0000313" key="2">
    <source>
        <dbReference type="Proteomes" id="UP001060070"/>
    </source>
</evidence>
<dbReference type="AlphaFoldDB" id="A0AB38TK77"/>
<geneLocation type="plasmid" evidence="1 2">
    <name>unnamed</name>
</geneLocation>
<sequence length="117" mass="12604">MEAAISTHFASIEPVAPDVFLDRLLHPARHFKHPHDVLADVALDGQEKRAILSSWASDACAVESVPALRMLPRAGEPVSFDAIMDALQQLDQSDELAGPDGSDSAMVAGFVPFIDRI</sequence>
<name>A0AB38TK77_9HYPH</name>
<dbReference type="EMBL" id="CP088148">
    <property type="protein sequence ID" value="UTU55365.1"/>
    <property type="molecule type" value="Genomic_DNA"/>
</dbReference>
<dbReference type="GeneID" id="91564758"/>
<keyword evidence="1" id="KW-0614">Plasmid</keyword>
<keyword evidence="2" id="KW-1185">Reference proteome</keyword>
<protein>
    <submittedName>
        <fullName evidence="1">Uncharacterized protein</fullName>
    </submittedName>
</protein>
<evidence type="ECO:0000313" key="1">
    <source>
        <dbReference type="EMBL" id="UTU55365.1"/>
    </source>
</evidence>